<feature type="transmembrane region" description="Helical" evidence="1">
    <location>
        <begin position="56"/>
        <end position="79"/>
    </location>
</feature>
<dbReference type="Proteomes" id="UP000006222">
    <property type="component" value="Unassembled WGS sequence"/>
</dbReference>
<feature type="domain" description="DUF1559" evidence="2">
    <location>
        <begin position="93"/>
        <end position="278"/>
    </location>
</feature>
<evidence type="ECO:0000259" key="2">
    <source>
        <dbReference type="Pfam" id="PF07596"/>
    </source>
</evidence>
<evidence type="ECO:0000256" key="1">
    <source>
        <dbReference type="SAM" id="Phobius"/>
    </source>
</evidence>
<organism evidence="3 4">
    <name type="scientific">Rhodopirellula baltica WH47</name>
    <dbReference type="NCBI Taxonomy" id="991778"/>
    <lineage>
        <taxon>Bacteria</taxon>
        <taxon>Pseudomonadati</taxon>
        <taxon>Planctomycetota</taxon>
        <taxon>Planctomycetia</taxon>
        <taxon>Pirellulales</taxon>
        <taxon>Pirellulaceae</taxon>
        <taxon>Rhodopirellula</taxon>
    </lineage>
</organism>
<dbReference type="RefSeq" id="WP_007326488.1">
    <property type="nucleotide sequence ID" value="NZ_AFAR01000140.1"/>
</dbReference>
<comment type="caution">
    <text evidence="3">The sequence shown here is derived from an EMBL/GenBank/DDBJ whole genome shotgun (WGS) entry which is preliminary data.</text>
</comment>
<dbReference type="PANTHER" id="PTHR30093:SF2">
    <property type="entry name" value="TYPE II SECRETION SYSTEM PROTEIN H"/>
    <property type="match status" value="1"/>
</dbReference>
<keyword evidence="1" id="KW-0472">Membrane</keyword>
<gene>
    <name evidence="3" type="ORF">RBWH47_03251</name>
</gene>
<keyword evidence="1" id="KW-0812">Transmembrane</keyword>
<name>F2AS77_RHOBT</name>
<evidence type="ECO:0000313" key="4">
    <source>
        <dbReference type="Proteomes" id="UP000006222"/>
    </source>
</evidence>
<dbReference type="PATRIC" id="fig|991778.3.peg.2723"/>
<reference evidence="3 4" key="1">
    <citation type="journal article" date="2013" name="Mar. Genomics">
        <title>Expression of sulfatases in Rhodopirellula baltica and the diversity of sulfatases in the genus Rhodopirellula.</title>
        <authorList>
            <person name="Wegner C.E."/>
            <person name="Richter-Heitmann T."/>
            <person name="Klindworth A."/>
            <person name="Klockow C."/>
            <person name="Richter M."/>
            <person name="Achstetter T."/>
            <person name="Glockner F.O."/>
            <person name="Harder J."/>
        </authorList>
    </citation>
    <scope>NUCLEOTIDE SEQUENCE [LARGE SCALE GENOMIC DNA]</scope>
    <source>
        <strain evidence="3 4">WH47</strain>
    </source>
</reference>
<evidence type="ECO:0000313" key="3">
    <source>
        <dbReference type="EMBL" id="EGF27493.1"/>
    </source>
</evidence>
<sequence>MTFLFTCPHCQSQTEVEDEYSGRTGDCVVCGREITMPEFAGSRRMGNRPGKRNKSAIWFVAAGLALLLIGAGLIAAVQVGSRTAKKIRTGRQRLSSIKNLEKIASALNAYAADHGVYPAPYTVDAAGRKLHSWRVTILPYLDEDGLYNQIDKDVPWNEGENQMLLYSQTPAVYRHPESSSWGTGTVYHLVTGAGTLFPSTGPLGPRQVTDGATKTILLAEGQMNTMTESWMEPYDLDIGSVGGLINPPSGNGLGGATDGGVCVATVEGSGYFLPDTTPPLTVQALITPTGGEPLSDDVLDEWASTQP</sequence>
<dbReference type="EMBL" id="AFAR01000140">
    <property type="protein sequence ID" value="EGF27493.1"/>
    <property type="molecule type" value="Genomic_DNA"/>
</dbReference>
<keyword evidence="1" id="KW-1133">Transmembrane helix</keyword>
<dbReference type="PANTHER" id="PTHR30093">
    <property type="entry name" value="GENERAL SECRETION PATHWAY PROTEIN G"/>
    <property type="match status" value="1"/>
</dbReference>
<accession>F2AS77</accession>
<proteinExistence type="predicted"/>
<dbReference type="AlphaFoldDB" id="F2AS77"/>
<dbReference type="InterPro" id="IPR011453">
    <property type="entry name" value="DUF1559"/>
</dbReference>
<protein>
    <submittedName>
        <fullName evidence="3">Protein containing DUF1559</fullName>
    </submittedName>
</protein>
<dbReference type="Pfam" id="PF07596">
    <property type="entry name" value="SBP_bac_10"/>
    <property type="match status" value="1"/>
</dbReference>